<dbReference type="RefSeq" id="WP_086887700.1">
    <property type="nucleotide sequence ID" value="NZ_CP019893.1"/>
</dbReference>
<dbReference type="Proteomes" id="UP000250088">
    <property type="component" value="Chromosome"/>
</dbReference>
<proteinExistence type="predicted"/>
<reference evidence="6" key="1">
    <citation type="submission" date="2017-02" db="EMBL/GenBank/DDBJ databases">
        <title>Natronthermophilus aegyptiacus gen. nov.,sp. nov., an aerobic, extremely halophilic alkalithermophilic archaeon isolated from the athalassohaline Wadi An Natrun, Egypt.</title>
        <authorList>
            <person name="Zhao B."/>
        </authorList>
    </citation>
    <scope>NUCLEOTIDE SEQUENCE [LARGE SCALE GENOMIC DNA]</scope>
    <source>
        <strain evidence="6">JW/NM-HA 15</strain>
    </source>
</reference>
<protein>
    <submittedName>
        <fullName evidence="5">Helix-turn-helix domain-containing protein</fullName>
    </submittedName>
</protein>
<gene>
    <name evidence="5" type="ORF">B1756_05870</name>
</gene>
<dbReference type="AlphaFoldDB" id="A0A2Z2HZU8"/>
<name>A0A2Z2HZU8_9EURY</name>
<evidence type="ECO:0000256" key="1">
    <source>
        <dbReference type="ARBA" id="ARBA00023015"/>
    </source>
</evidence>
<keyword evidence="1" id="KW-0805">Transcription regulation</keyword>
<feature type="domain" description="HTH bat-type" evidence="3">
    <location>
        <begin position="157"/>
        <end position="207"/>
    </location>
</feature>
<dbReference type="GeneID" id="32893586"/>
<evidence type="ECO:0000313" key="6">
    <source>
        <dbReference type="Proteomes" id="UP000250088"/>
    </source>
</evidence>
<evidence type="ECO:0000313" key="5">
    <source>
        <dbReference type="EMBL" id="ARS89318.1"/>
    </source>
</evidence>
<keyword evidence="2" id="KW-0804">Transcription</keyword>
<dbReference type="KEGG" id="naj:B1756_05870"/>
<feature type="domain" description="Bacterioopsin transcriptional activator GAF and HTH associated" evidence="4">
    <location>
        <begin position="22"/>
        <end position="135"/>
    </location>
</feature>
<dbReference type="InterPro" id="IPR007050">
    <property type="entry name" value="HTH_bacterioopsin"/>
</dbReference>
<evidence type="ECO:0000259" key="4">
    <source>
        <dbReference type="Pfam" id="PF15915"/>
    </source>
</evidence>
<sequence>MAVIAHLRVPADSFELGRILELEATGTIELENMVPLGEKAVPFFSVSDAVRESFEQNVENHPSVERIVEVTRHDDERLYSLDWNIGRDVFLQGVIELQGQLLSATGTVNTWEFEIRFPTHEALSDFQEYCSNAHIPLEVGRIYNPVRPGTGMWYGVTEPQRETLMRAVQGGYYSIPRRMSTQDLADDLGISDQAVTERLRRAIETLTENTLIAMEEELAEEFEQPQES</sequence>
<dbReference type="InterPro" id="IPR031803">
    <property type="entry name" value="BAT_GAF/HTH-assoc"/>
</dbReference>
<dbReference type="PANTHER" id="PTHR34236:SF1">
    <property type="entry name" value="DIMETHYL SULFOXIDE REDUCTASE TRANSCRIPTIONAL ACTIVATOR"/>
    <property type="match status" value="1"/>
</dbReference>
<dbReference type="Pfam" id="PF15915">
    <property type="entry name" value="BAT"/>
    <property type="match status" value="1"/>
</dbReference>
<dbReference type="EMBL" id="CP019893">
    <property type="protein sequence ID" value="ARS89318.1"/>
    <property type="molecule type" value="Genomic_DNA"/>
</dbReference>
<evidence type="ECO:0000259" key="3">
    <source>
        <dbReference type="Pfam" id="PF04967"/>
    </source>
</evidence>
<keyword evidence="6" id="KW-1185">Reference proteome</keyword>
<evidence type="ECO:0000256" key="2">
    <source>
        <dbReference type="ARBA" id="ARBA00023163"/>
    </source>
</evidence>
<dbReference type="PANTHER" id="PTHR34236">
    <property type="entry name" value="DIMETHYL SULFOXIDE REDUCTASE TRANSCRIPTIONAL ACTIVATOR"/>
    <property type="match status" value="1"/>
</dbReference>
<dbReference type="Pfam" id="PF04967">
    <property type="entry name" value="HTH_10"/>
    <property type="match status" value="1"/>
</dbReference>
<accession>A0A2Z2HZU8</accession>
<organism evidence="5 6">
    <name type="scientific">Natrarchaeobaculum aegyptiacum</name>
    <dbReference type="NCBI Taxonomy" id="745377"/>
    <lineage>
        <taxon>Archaea</taxon>
        <taxon>Methanobacteriati</taxon>
        <taxon>Methanobacteriota</taxon>
        <taxon>Stenosarchaea group</taxon>
        <taxon>Halobacteria</taxon>
        <taxon>Halobacteriales</taxon>
        <taxon>Natrialbaceae</taxon>
        <taxon>Natrarchaeobaculum</taxon>
    </lineage>
</organism>
<dbReference type="OrthoDB" id="156233at2157"/>